<evidence type="ECO:0000313" key="2">
    <source>
        <dbReference type="Proteomes" id="UP000323506"/>
    </source>
</evidence>
<dbReference type="AlphaFoldDB" id="A0A5D2AE70"/>
<sequence>MYIAPFVRSSLKKGLNFNTAEDLFSFNLLPEIVIFARIFI</sequence>
<gene>
    <name evidence="1" type="ORF">ES288_D12G265700v1</name>
</gene>
<name>A0A5D2AE70_GOSDA</name>
<reference evidence="1 2" key="1">
    <citation type="submission" date="2019-06" db="EMBL/GenBank/DDBJ databases">
        <title>WGS assembly of Gossypium darwinii.</title>
        <authorList>
            <person name="Chen Z.J."/>
            <person name="Sreedasyam A."/>
            <person name="Ando A."/>
            <person name="Song Q."/>
            <person name="De L."/>
            <person name="Hulse-Kemp A."/>
            <person name="Ding M."/>
            <person name="Ye W."/>
            <person name="Kirkbride R."/>
            <person name="Jenkins J."/>
            <person name="Plott C."/>
            <person name="Lovell J."/>
            <person name="Lin Y.-M."/>
            <person name="Vaughn R."/>
            <person name="Liu B."/>
            <person name="Li W."/>
            <person name="Simpson S."/>
            <person name="Scheffler B."/>
            <person name="Saski C."/>
            <person name="Grover C."/>
            <person name="Hu G."/>
            <person name="Conover J."/>
            <person name="Carlson J."/>
            <person name="Shu S."/>
            <person name="Boston L."/>
            <person name="Williams M."/>
            <person name="Peterson D."/>
            <person name="Mcgee K."/>
            <person name="Jones D."/>
            <person name="Wendel J."/>
            <person name="Stelly D."/>
            <person name="Grimwood J."/>
            <person name="Schmutz J."/>
        </authorList>
    </citation>
    <scope>NUCLEOTIDE SEQUENCE [LARGE SCALE GENOMIC DNA]</scope>
    <source>
        <strain evidence="1">1808015.09</strain>
    </source>
</reference>
<accession>A0A5D2AE70</accession>
<keyword evidence="2" id="KW-1185">Reference proteome</keyword>
<dbReference type="Proteomes" id="UP000323506">
    <property type="component" value="Chromosome D12"/>
</dbReference>
<proteinExistence type="predicted"/>
<protein>
    <submittedName>
        <fullName evidence="1">Uncharacterized protein</fullName>
    </submittedName>
</protein>
<dbReference type="EMBL" id="CM017712">
    <property type="protein sequence ID" value="TYG42548.1"/>
    <property type="molecule type" value="Genomic_DNA"/>
</dbReference>
<evidence type="ECO:0000313" key="1">
    <source>
        <dbReference type="EMBL" id="TYG42548.1"/>
    </source>
</evidence>
<organism evidence="1 2">
    <name type="scientific">Gossypium darwinii</name>
    <name type="common">Darwin's cotton</name>
    <name type="synonym">Gossypium barbadense var. darwinii</name>
    <dbReference type="NCBI Taxonomy" id="34276"/>
    <lineage>
        <taxon>Eukaryota</taxon>
        <taxon>Viridiplantae</taxon>
        <taxon>Streptophyta</taxon>
        <taxon>Embryophyta</taxon>
        <taxon>Tracheophyta</taxon>
        <taxon>Spermatophyta</taxon>
        <taxon>Magnoliopsida</taxon>
        <taxon>eudicotyledons</taxon>
        <taxon>Gunneridae</taxon>
        <taxon>Pentapetalae</taxon>
        <taxon>rosids</taxon>
        <taxon>malvids</taxon>
        <taxon>Malvales</taxon>
        <taxon>Malvaceae</taxon>
        <taxon>Malvoideae</taxon>
        <taxon>Gossypium</taxon>
    </lineage>
</organism>